<dbReference type="GO" id="GO:0003677">
    <property type="term" value="F:DNA binding"/>
    <property type="evidence" value="ECO:0007669"/>
    <property type="project" value="UniProtKB-KW"/>
</dbReference>
<evidence type="ECO:0000256" key="3">
    <source>
        <dbReference type="ARBA" id="ARBA00023163"/>
    </source>
</evidence>
<name>A0A1J5QX26_9ZZZZ</name>
<dbReference type="GO" id="GO:0003700">
    <property type="term" value="F:DNA-binding transcription factor activity"/>
    <property type="evidence" value="ECO:0007669"/>
    <property type="project" value="TreeGrafter"/>
</dbReference>
<proteinExistence type="predicted"/>
<dbReference type="Pfam" id="PF13545">
    <property type="entry name" value="HTH_Crp_2"/>
    <property type="match status" value="1"/>
</dbReference>
<evidence type="ECO:0000259" key="4">
    <source>
        <dbReference type="PROSITE" id="PS50042"/>
    </source>
</evidence>
<dbReference type="SMART" id="SM00419">
    <property type="entry name" value="HTH_CRP"/>
    <property type="match status" value="1"/>
</dbReference>
<organism evidence="6">
    <name type="scientific">mine drainage metagenome</name>
    <dbReference type="NCBI Taxonomy" id="410659"/>
    <lineage>
        <taxon>unclassified sequences</taxon>
        <taxon>metagenomes</taxon>
        <taxon>ecological metagenomes</taxon>
    </lineage>
</organism>
<dbReference type="AlphaFoldDB" id="A0A1J5QX26"/>
<feature type="domain" description="Cyclic nucleotide-binding" evidence="4">
    <location>
        <begin position="31"/>
        <end position="84"/>
    </location>
</feature>
<dbReference type="Gene3D" id="2.60.120.10">
    <property type="entry name" value="Jelly Rolls"/>
    <property type="match status" value="1"/>
</dbReference>
<dbReference type="PROSITE" id="PS51063">
    <property type="entry name" value="HTH_CRP_2"/>
    <property type="match status" value="1"/>
</dbReference>
<dbReference type="SUPFAM" id="SSF46785">
    <property type="entry name" value="Winged helix' DNA-binding domain"/>
    <property type="match status" value="1"/>
</dbReference>
<comment type="caution">
    <text evidence="6">The sequence shown here is derived from an EMBL/GenBank/DDBJ whole genome shotgun (WGS) entry which is preliminary data.</text>
</comment>
<reference evidence="6" key="1">
    <citation type="submission" date="2016-10" db="EMBL/GenBank/DDBJ databases">
        <title>Sequence of Gallionella enrichment culture.</title>
        <authorList>
            <person name="Poehlein A."/>
            <person name="Muehling M."/>
            <person name="Daniel R."/>
        </authorList>
    </citation>
    <scope>NUCLEOTIDE SEQUENCE</scope>
</reference>
<keyword evidence="2" id="KW-0238">DNA-binding</keyword>
<dbReference type="EMBL" id="MLJW01000401">
    <property type="protein sequence ID" value="OIQ87834.1"/>
    <property type="molecule type" value="Genomic_DNA"/>
</dbReference>
<dbReference type="InterPro" id="IPR012318">
    <property type="entry name" value="HTH_CRP"/>
</dbReference>
<dbReference type="GO" id="GO:0005829">
    <property type="term" value="C:cytosol"/>
    <property type="evidence" value="ECO:0007669"/>
    <property type="project" value="TreeGrafter"/>
</dbReference>
<feature type="domain" description="HTH crp-type" evidence="5">
    <location>
        <begin position="146"/>
        <end position="214"/>
    </location>
</feature>
<dbReference type="PANTHER" id="PTHR24567:SF28">
    <property type="entry name" value="LISTERIOLYSIN REGULATORY PROTEIN"/>
    <property type="match status" value="1"/>
</dbReference>
<evidence type="ECO:0000256" key="1">
    <source>
        <dbReference type="ARBA" id="ARBA00023015"/>
    </source>
</evidence>
<sequence>MNATSAMLLAPFWNGGDDVRGTLRAAAVRGLRSRAVAAGQALFRRGERLSRVFIVMSGAVQVSRADREGRSKIVDLALPGDVFGFDDFASGLYAGDAVVLRDAVVCAIEPQRWWRLSARNPRLPALASLGATQVNRVLRQNMRLRLGAASRLADCLLQLAEKLGRAEIELPLSYQDLANYLDLRPETMSRALHELEDSQCLRRAGRTRLELDPERLRVTRATPRPRQV</sequence>
<evidence type="ECO:0000259" key="5">
    <source>
        <dbReference type="PROSITE" id="PS51063"/>
    </source>
</evidence>
<dbReference type="InterPro" id="IPR018490">
    <property type="entry name" value="cNMP-bd_dom_sf"/>
</dbReference>
<dbReference type="InterPro" id="IPR000595">
    <property type="entry name" value="cNMP-bd_dom"/>
</dbReference>
<dbReference type="SMART" id="SM00100">
    <property type="entry name" value="cNMP"/>
    <property type="match status" value="1"/>
</dbReference>
<dbReference type="PANTHER" id="PTHR24567">
    <property type="entry name" value="CRP FAMILY TRANSCRIPTIONAL REGULATORY PROTEIN"/>
    <property type="match status" value="1"/>
</dbReference>
<evidence type="ECO:0000256" key="2">
    <source>
        <dbReference type="ARBA" id="ARBA00023125"/>
    </source>
</evidence>
<keyword evidence="3" id="KW-0804">Transcription</keyword>
<dbReference type="InterPro" id="IPR014710">
    <property type="entry name" value="RmlC-like_jellyroll"/>
</dbReference>
<gene>
    <name evidence="6" type="primary">fnr_9</name>
    <name evidence="6" type="ORF">GALL_302830</name>
</gene>
<evidence type="ECO:0000313" key="6">
    <source>
        <dbReference type="EMBL" id="OIQ87834.1"/>
    </source>
</evidence>
<dbReference type="SUPFAM" id="SSF51206">
    <property type="entry name" value="cAMP-binding domain-like"/>
    <property type="match status" value="1"/>
</dbReference>
<protein>
    <submittedName>
        <fullName evidence="6">Fumarate and nitrate reduction regulatory protein</fullName>
    </submittedName>
</protein>
<dbReference type="PROSITE" id="PS50042">
    <property type="entry name" value="CNMP_BINDING_3"/>
    <property type="match status" value="1"/>
</dbReference>
<dbReference type="Pfam" id="PF00027">
    <property type="entry name" value="cNMP_binding"/>
    <property type="match status" value="1"/>
</dbReference>
<accession>A0A1J5QX26</accession>
<dbReference type="InterPro" id="IPR050397">
    <property type="entry name" value="Env_Response_Regulators"/>
</dbReference>
<dbReference type="InterPro" id="IPR036390">
    <property type="entry name" value="WH_DNA-bd_sf"/>
</dbReference>
<dbReference type="CDD" id="cd00038">
    <property type="entry name" value="CAP_ED"/>
    <property type="match status" value="1"/>
</dbReference>
<keyword evidence="1" id="KW-0805">Transcription regulation</keyword>